<name>A0AAP5EZJ0_9BURK</name>
<reference evidence="3" key="1">
    <citation type="submission" date="2022-06" db="EMBL/GenBank/DDBJ databases">
        <title>PHB producers.</title>
        <authorList>
            <person name="Besaury L."/>
        </authorList>
    </citation>
    <scope>NUCLEOTIDE SEQUENCE</scope>
    <source>
        <strain evidence="3 4">SEWS6</strain>
    </source>
</reference>
<evidence type="ECO:0000313" key="2">
    <source>
        <dbReference type="EMBL" id="MCX4149669.1"/>
    </source>
</evidence>
<protein>
    <submittedName>
        <fullName evidence="3">Uncharacterized protein</fullName>
    </submittedName>
</protein>
<keyword evidence="4" id="KW-1185">Reference proteome</keyword>
<comment type="caution">
    <text evidence="3">The sequence shown here is derived from an EMBL/GenBank/DDBJ whole genome shotgun (WGS) entry which is preliminary data.</text>
</comment>
<dbReference type="Proteomes" id="UP001209412">
    <property type="component" value="Unassembled WGS sequence"/>
</dbReference>
<feature type="transmembrane region" description="Helical" evidence="1">
    <location>
        <begin position="20"/>
        <end position="41"/>
    </location>
</feature>
<proteinExistence type="predicted"/>
<keyword evidence="1" id="KW-1133">Transmembrane helix</keyword>
<evidence type="ECO:0000313" key="3">
    <source>
        <dbReference type="EMBL" id="MDQ6411487.1"/>
    </source>
</evidence>
<accession>A0AAP5EZJ0</accession>
<feature type="transmembrane region" description="Helical" evidence="1">
    <location>
        <begin position="53"/>
        <end position="74"/>
    </location>
</feature>
<keyword evidence="1" id="KW-0472">Membrane</keyword>
<sequence length="75" mass="8088">MLQLERHLIIGWEAVMKRSMGAICVLGVVAAVVLILVCIGGESSDEQTIRNACAYYGGSCVFPEIFLGASIRLFP</sequence>
<keyword evidence="1" id="KW-0812">Transmembrane</keyword>
<gene>
    <name evidence="3" type="ORF">NIE36_30490</name>
    <name evidence="2" type="ORF">OSB80_30555</name>
</gene>
<dbReference type="Proteomes" id="UP001242288">
    <property type="component" value="Unassembled WGS sequence"/>
</dbReference>
<organism evidence="3 5">
    <name type="scientific">Paraburkholderia madseniana</name>
    <dbReference type="NCBI Taxonomy" id="2599607"/>
    <lineage>
        <taxon>Bacteria</taxon>
        <taxon>Pseudomonadati</taxon>
        <taxon>Pseudomonadota</taxon>
        <taxon>Betaproteobacteria</taxon>
        <taxon>Burkholderiales</taxon>
        <taxon>Burkholderiaceae</taxon>
        <taxon>Paraburkholderia</taxon>
    </lineage>
</organism>
<evidence type="ECO:0000313" key="4">
    <source>
        <dbReference type="Proteomes" id="UP001209412"/>
    </source>
</evidence>
<dbReference type="RefSeq" id="WP_266260511.1">
    <property type="nucleotide sequence ID" value="NZ_JAMXWF010000032.1"/>
</dbReference>
<dbReference type="AlphaFoldDB" id="A0AAP5EZJ0"/>
<evidence type="ECO:0000256" key="1">
    <source>
        <dbReference type="SAM" id="Phobius"/>
    </source>
</evidence>
<dbReference type="EMBL" id="JAMXWF010000032">
    <property type="protein sequence ID" value="MDQ6411487.1"/>
    <property type="molecule type" value="Genomic_DNA"/>
</dbReference>
<evidence type="ECO:0000313" key="5">
    <source>
        <dbReference type="Proteomes" id="UP001242288"/>
    </source>
</evidence>
<dbReference type="EMBL" id="JAPKHW010000032">
    <property type="protein sequence ID" value="MCX4149669.1"/>
    <property type="molecule type" value="Genomic_DNA"/>
</dbReference>